<reference evidence="4" key="1">
    <citation type="submission" date="2019-10" db="EMBL/GenBank/DDBJ databases">
        <title>Draft genome sequece of Microseira wollei NIES-4236.</title>
        <authorList>
            <person name="Yamaguchi H."/>
            <person name="Suzuki S."/>
            <person name="Kawachi M."/>
        </authorList>
    </citation>
    <scope>NUCLEOTIDE SEQUENCE</scope>
    <source>
        <strain evidence="4">NIES-4236</strain>
    </source>
</reference>
<evidence type="ECO:0000256" key="1">
    <source>
        <dbReference type="SAM" id="MobiDB-lite"/>
    </source>
</evidence>
<gene>
    <name evidence="4" type="ORF">MiSe_06480</name>
</gene>
<accession>A0AAV3X276</accession>
<dbReference type="AlphaFoldDB" id="A0AAV3X276"/>
<feature type="signal peptide" evidence="3">
    <location>
        <begin position="1"/>
        <end position="22"/>
    </location>
</feature>
<evidence type="ECO:0000256" key="2">
    <source>
        <dbReference type="SAM" id="Phobius"/>
    </source>
</evidence>
<feature type="chain" id="PRO_5043797445" description="DUF1517 domain-containing protein" evidence="3">
    <location>
        <begin position="23"/>
        <end position="337"/>
    </location>
</feature>
<evidence type="ECO:0008006" key="6">
    <source>
        <dbReference type="Google" id="ProtNLM"/>
    </source>
</evidence>
<organism evidence="4 5">
    <name type="scientific">Microseira wollei NIES-4236</name>
    <dbReference type="NCBI Taxonomy" id="2530354"/>
    <lineage>
        <taxon>Bacteria</taxon>
        <taxon>Bacillati</taxon>
        <taxon>Cyanobacteriota</taxon>
        <taxon>Cyanophyceae</taxon>
        <taxon>Oscillatoriophycideae</taxon>
        <taxon>Aerosakkonematales</taxon>
        <taxon>Aerosakkonemataceae</taxon>
        <taxon>Microseira</taxon>
    </lineage>
</organism>
<name>A0AAV3X276_9CYAN</name>
<evidence type="ECO:0000313" key="4">
    <source>
        <dbReference type="EMBL" id="GET35900.1"/>
    </source>
</evidence>
<protein>
    <recommendedName>
        <fullName evidence="6">DUF1517 domain-containing protein</fullName>
    </recommendedName>
</protein>
<sequence>MKPKSKLQLLCAAAVSFLLVNAVDIQLTPTTNQLTLNIGTEAQARRGGGRSGGGSFRSAPSRSNSPSRSSGSDSNYGGGGYSSGGTTIYVGPRYSYGGYYYSPISLIVLVIILAILVAAIAYAIAISKKKAISAGTTETYTNTGNRELDNNIVTISKIQVGLLAQAHSIQTQLSQLSLNIATDTPEGLSELLQESALALLRTPENWTHVSATSKTVRSRDEAEAIFNKFSIEERGKFSGETLTNVNGKVSQNQPNSNSDSEPGSYIVVTLLIGTEDDRPLFGNVYSTNDLKQALERIAATPPEYLSKFELLWTPQVETESLTYDEMLTEYASLMQIA</sequence>
<dbReference type="RefSeq" id="WP_226574737.1">
    <property type="nucleotide sequence ID" value="NZ_BLAY01000006.1"/>
</dbReference>
<dbReference type="InterPro" id="IPR010903">
    <property type="entry name" value="DUF1517"/>
</dbReference>
<keyword evidence="5" id="KW-1185">Reference proteome</keyword>
<evidence type="ECO:0000313" key="5">
    <source>
        <dbReference type="Proteomes" id="UP001050975"/>
    </source>
</evidence>
<dbReference type="EMBL" id="BLAY01000006">
    <property type="protein sequence ID" value="GET35900.1"/>
    <property type="molecule type" value="Genomic_DNA"/>
</dbReference>
<keyword evidence="2" id="KW-0472">Membrane</keyword>
<feature type="compositionally biased region" description="Low complexity" evidence="1">
    <location>
        <begin position="56"/>
        <end position="75"/>
    </location>
</feature>
<evidence type="ECO:0000256" key="3">
    <source>
        <dbReference type="SAM" id="SignalP"/>
    </source>
</evidence>
<proteinExistence type="predicted"/>
<dbReference type="PANTHER" id="PTHR33975:SF2">
    <property type="entry name" value="MYELIN-ASSOCIATED OLIGODENDROCYTE BASIC PROTEIN"/>
    <property type="match status" value="1"/>
</dbReference>
<keyword evidence="3" id="KW-0732">Signal</keyword>
<feature type="transmembrane region" description="Helical" evidence="2">
    <location>
        <begin position="99"/>
        <end position="124"/>
    </location>
</feature>
<dbReference type="PIRSF" id="PIRSF037221">
    <property type="entry name" value="DUF1517"/>
    <property type="match status" value="1"/>
</dbReference>
<dbReference type="Pfam" id="PF07466">
    <property type="entry name" value="DUF1517"/>
    <property type="match status" value="1"/>
</dbReference>
<keyword evidence="2" id="KW-0812">Transmembrane</keyword>
<dbReference type="PANTHER" id="PTHR33975">
    <property type="entry name" value="MYELIN-ASSOCIATED OLIGODENDROCYTE BASIC PROTEIN"/>
    <property type="match status" value="1"/>
</dbReference>
<dbReference type="InterPro" id="IPR053023">
    <property type="entry name" value="FLAP_modulator"/>
</dbReference>
<feature type="region of interest" description="Disordered" evidence="1">
    <location>
        <begin position="44"/>
        <end position="78"/>
    </location>
</feature>
<dbReference type="Proteomes" id="UP001050975">
    <property type="component" value="Unassembled WGS sequence"/>
</dbReference>
<keyword evidence="2" id="KW-1133">Transmembrane helix</keyword>
<comment type="caution">
    <text evidence="4">The sequence shown here is derived from an EMBL/GenBank/DDBJ whole genome shotgun (WGS) entry which is preliminary data.</text>
</comment>